<evidence type="ECO:0000313" key="4">
    <source>
        <dbReference type="Proteomes" id="UP000188481"/>
    </source>
</evidence>
<dbReference type="EMBL" id="MLHN01000008">
    <property type="protein sequence ID" value="OOF50915.1"/>
    <property type="molecule type" value="Genomic_DNA"/>
</dbReference>
<feature type="domain" description="Periplasmic copper-binding protein NosD beta helix" evidence="1">
    <location>
        <begin position="296"/>
        <end position="450"/>
    </location>
</feature>
<evidence type="ECO:0000313" key="3">
    <source>
        <dbReference type="EMBL" id="OOF50915.1"/>
    </source>
</evidence>
<sequence length="810" mass="89619">MYALDNKSGIEQMPEIPEVFSKNPLWFTEGRDGNAPSYPGAHWFNIVQAELLNVLKEAGIEPEKADLTQLAQAFRVMAGQVDSIAALREFEPVRDRQMVYVKGYYANSTKGGGYFVADLTDTASADNGGTVIVTANGNRWKRILGHTLGLEQFGAIGDGESDDTQAIKNALQAAYDTGCLLHISNNTYLISESLEFKRHFSIATSVVFKAPENPRDVAASVNLYFSRPCHLERVRFIYVNVYLSGQGTEDLIHHPTIVKMCTFNDSKLVIGSEHSITQHYEIAFNHFNTTKSRFFDAIAVKNCNHVKIVHNNIQEYGTGIFIRPTRSFAAQHIKIENNAIQSVMRPIYLVGTSMHRLANVSVVGNTVTRSLRDKTAAVQALYVSYCCGLYVERNTLTSFGDVIKIDACIDSVITQNKTQCLDIYAGIRVLGCVATRILANTFYNWEPLSYGVLVLDNKTNTSVRKNLYGSYDLTVRDNFFYVNNRGLKIENTTLADIKNNKFYALKTPDADARLLTFSKSATFCNESDNLFFAPDGTALRYTKTLSAGTVHATTTKKTTISEPIITESDVELNRAKSYVVTFELGHVTDLKQHAGAFKTMSQWMQGSSAALAFNASAWNTSTRKTADIVVDGFINDTYGIENVWWAKSCLFIDKFNVLSCRDFTANTAASVPFMLGTAAMAEMAWQTAVFRSPLIVDGNLYDPLSTGIISQNGYERDISARTALGQKEDGTYVLLVVDGRTGERGCTMKQAAEKLLRLDCVNAFNLDGGGSVTLWYKGQIINAPSDDKGEREVPSIFYVQGETQGEANVL</sequence>
<dbReference type="STRING" id="1908264.BKK54_04255"/>
<dbReference type="Pfam" id="PF05048">
    <property type="entry name" value="NosD"/>
    <property type="match status" value="1"/>
</dbReference>
<reference evidence="3 4" key="1">
    <citation type="submission" date="2016-10" db="EMBL/GenBank/DDBJ databases">
        <title>Rodentibacter gen. nov. and new species.</title>
        <authorList>
            <person name="Christensen H."/>
        </authorList>
    </citation>
    <scope>NUCLEOTIDE SEQUENCE [LARGE SCALE GENOMIC DNA]</scope>
    <source>
        <strain evidence="4">ppn416</strain>
    </source>
</reference>
<dbReference type="SMART" id="SM00710">
    <property type="entry name" value="PbH1"/>
    <property type="match status" value="5"/>
</dbReference>
<keyword evidence="4" id="KW-1185">Reference proteome</keyword>
<organism evidence="3 4">
    <name type="scientific">Rodentibacter genomosp. 1</name>
    <dbReference type="NCBI Taxonomy" id="1908264"/>
    <lineage>
        <taxon>Bacteria</taxon>
        <taxon>Pseudomonadati</taxon>
        <taxon>Pseudomonadota</taxon>
        <taxon>Gammaproteobacteria</taxon>
        <taxon>Pasteurellales</taxon>
        <taxon>Pasteurellaceae</taxon>
        <taxon>Rodentibacter</taxon>
    </lineage>
</organism>
<dbReference type="Gene3D" id="2.160.20.10">
    <property type="entry name" value="Single-stranded right-handed beta-helix, Pectin lyase-like"/>
    <property type="match status" value="1"/>
</dbReference>
<gene>
    <name evidence="3" type="ORF">BKK54_04255</name>
</gene>
<dbReference type="AlphaFoldDB" id="A0A1V3J769"/>
<dbReference type="Pfam" id="PF09992">
    <property type="entry name" value="NAGPA"/>
    <property type="match status" value="1"/>
</dbReference>
<dbReference type="PANTHER" id="PTHR40446:SF2">
    <property type="entry name" value="N-ACETYLGLUCOSAMINE-1-PHOSPHODIESTER ALPHA-N-ACETYLGLUCOSAMINIDASE"/>
    <property type="match status" value="1"/>
</dbReference>
<evidence type="ECO:0000259" key="1">
    <source>
        <dbReference type="Pfam" id="PF05048"/>
    </source>
</evidence>
<dbReference type="InterPro" id="IPR007742">
    <property type="entry name" value="NosD_dom"/>
</dbReference>
<dbReference type="SUPFAM" id="SSF51126">
    <property type="entry name" value="Pectin lyase-like"/>
    <property type="match status" value="1"/>
</dbReference>
<comment type="caution">
    <text evidence="3">The sequence shown here is derived from an EMBL/GenBank/DDBJ whole genome shotgun (WGS) entry which is preliminary data.</text>
</comment>
<dbReference type="InterPro" id="IPR018711">
    <property type="entry name" value="NAGPA"/>
</dbReference>
<proteinExistence type="predicted"/>
<accession>A0A1V3J769</accession>
<dbReference type="Proteomes" id="UP000188481">
    <property type="component" value="Unassembled WGS sequence"/>
</dbReference>
<dbReference type="InterPro" id="IPR012334">
    <property type="entry name" value="Pectin_lyas_fold"/>
</dbReference>
<evidence type="ECO:0000259" key="2">
    <source>
        <dbReference type="Pfam" id="PF09992"/>
    </source>
</evidence>
<protein>
    <submittedName>
        <fullName evidence="3">Uncharacterized protein</fullName>
    </submittedName>
</protein>
<name>A0A1V3J769_9PAST</name>
<dbReference type="InterPro" id="IPR006626">
    <property type="entry name" value="PbH1"/>
</dbReference>
<dbReference type="RefSeq" id="WP_077541857.1">
    <property type="nucleotide sequence ID" value="NZ_MLHN01000008.1"/>
</dbReference>
<feature type="domain" description="Phosphodiester glycosidase" evidence="2">
    <location>
        <begin position="681"/>
        <end position="799"/>
    </location>
</feature>
<dbReference type="PANTHER" id="PTHR40446">
    <property type="entry name" value="N-ACETYLGLUCOSAMINE-1-PHOSPHODIESTER ALPHA-N-ACETYLGLUCOSAMINIDASE"/>
    <property type="match status" value="1"/>
</dbReference>
<dbReference type="InterPro" id="IPR011050">
    <property type="entry name" value="Pectin_lyase_fold/virulence"/>
</dbReference>